<protein>
    <recommendedName>
        <fullName evidence="3">Rx N-terminal domain-containing protein</fullName>
    </recommendedName>
</protein>
<organism evidence="1 2">
    <name type="scientific">Olea europaea subsp. europaea</name>
    <dbReference type="NCBI Taxonomy" id="158383"/>
    <lineage>
        <taxon>Eukaryota</taxon>
        <taxon>Viridiplantae</taxon>
        <taxon>Streptophyta</taxon>
        <taxon>Embryophyta</taxon>
        <taxon>Tracheophyta</taxon>
        <taxon>Spermatophyta</taxon>
        <taxon>Magnoliopsida</taxon>
        <taxon>eudicotyledons</taxon>
        <taxon>Gunneridae</taxon>
        <taxon>Pentapetalae</taxon>
        <taxon>asterids</taxon>
        <taxon>lamiids</taxon>
        <taxon>Lamiales</taxon>
        <taxon>Oleaceae</taxon>
        <taxon>Oleeae</taxon>
        <taxon>Olea</taxon>
    </lineage>
</organism>
<dbReference type="AlphaFoldDB" id="A0A8S0U4G3"/>
<comment type="caution">
    <text evidence="1">The sequence shown here is derived from an EMBL/GenBank/DDBJ whole genome shotgun (WGS) entry which is preliminary data.</text>
</comment>
<sequence length="108" mass="12482">MDEFVKLWLRKLEDVAYDADNVLDMKICVIWYQMKDKPLITETDSIVPDTVVGKQNDKLKLVNMLIKPSNDAVSVIPIVGMGAWKDNFSSFNLQSSSRRKAFRWKDLD</sequence>
<evidence type="ECO:0008006" key="3">
    <source>
        <dbReference type="Google" id="ProtNLM"/>
    </source>
</evidence>
<evidence type="ECO:0000313" key="1">
    <source>
        <dbReference type="EMBL" id="CAA3011249.1"/>
    </source>
</evidence>
<dbReference type="Proteomes" id="UP000594638">
    <property type="component" value="Unassembled WGS sequence"/>
</dbReference>
<accession>A0A8S0U4G3</accession>
<reference evidence="1 2" key="1">
    <citation type="submission" date="2019-12" db="EMBL/GenBank/DDBJ databases">
        <authorList>
            <person name="Alioto T."/>
            <person name="Alioto T."/>
            <person name="Gomez Garrido J."/>
        </authorList>
    </citation>
    <scope>NUCLEOTIDE SEQUENCE [LARGE SCALE GENOMIC DNA]</scope>
</reference>
<proteinExistence type="predicted"/>
<dbReference type="OrthoDB" id="987908at2759"/>
<dbReference type="Gramene" id="OE9A032981T1">
    <property type="protein sequence ID" value="OE9A032981C1"/>
    <property type="gene ID" value="OE9A032981"/>
</dbReference>
<evidence type="ECO:0000313" key="2">
    <source>
        <dbReference type="Proteomes" id="UP000594638"/>
    </source>
</evidence>
<keyword evidence="2" id="KW-1185">Reference proteome</keyword>
<dbReference type="EMBL" id="CACTIH010007362">
    <property type="protein sequence ID" value="CAA3011249.1"/>
    <property type="molecule type" value="Genomic_DNA"/>
</dbReference>
<gene>
    <name evidence="1" type="ORF">OLEA9_A032981</name>
</gene>
<name>A0A8S0U4G3_OLEEU</name>